<keyword evidence="3" id="KW-1185">Reference proteome</keyword>
<keyword evidence="1" id="KW-0732">Signal</keyword>
<feature type="chain" id="PRO_5040390326" description="Secreted protein" evidence="1">
    <location>
        <begin position="21"/>
        <end position="72"/>
    </location>
</feature>
<evidence type="ECO:0008006" key="4">
    <source>
        <dbReference type="Google" id="ProtNLM"/>
    </source>
</evidence>
<evidence type="ECO:0000313" key="2">
    <source>
        <dbReference type="EMBL" id="KAF2258992.1"/>
    </source>
</evidence>
<reference evidence="3" key="1">
    <citation type="journal article" date="2020" name="Stud. Mycol.">
        <title>101 Dothideomycetes genomes: A test case for predicting lifestyles and emergence of pathogens.</title>
        <authorList>
            <person name="Haridas S."/>
            <person name="Albert R."/>
            <person name="Binder M."/>
            <person name="Bloem J."/>
            <person name="LaButti K."/>
            <person name="Salamov A."/>
            <person name="Andreopoulos B."/>
            <person name="Baker S."/>
            <person name="Barry K."/>
            <person name="Bills G."/>
            <person name="Bluhm B."/>
            <person name="Cannon C."/>
            <person name="Castanera R."/>
            <person name="Culley D."/>
            <person name="Daum C."/>
            <person name="Ezra D."/>
            <person name="Gonzalez J."/>
            <person name="Henrissat B."/>
            <person name="Kuo A."/>
            <person name="Liang C."/>
            <person name="Lipzen A."/>
            <person name="Lutzoni F."/>
            <person name="Magnuson J."/>
            <person name="Mondo S."/>
            <person name="Nolan M."/>
            <person name="Ohm R."/>
            <person name="Pangilinan J."/>
            <person name="Park H.-J."/>
            <person name="Ramirez L."/>
            <person name="Alfaro M."/>
            <person name="Sun H."/>
            <person name="Tritt A."/>
            <person name="Yoshinaga Y."/>
            <person name="Zwiers L.-H."/>
            <person name="Turgeon B."/>
            <person name="Goodwin S."/>
            <person name="Spatafora J."/>
            <person name="Crous P."/>
            <person name="Grigoriev I."/>
        </authorList>
    </citation>
    <scope>NUCLEOTIDE SEQUENCE [LARGE SCALE GENOMIC DNA]</scope>
    <source>
        <strain evidence="3">CBS 304.66</strain>
    </source>
</reference>
<dbReference type="EMBL" id="ML986725">
    <property type="protein sequence ID" value="KAF2258992.1"/>
    <property type="molecule type" value="Genomic_DNA"/>
</dbReference>
<dbReference type="AlphaFoldDB" id="A0A9P4K0D9"/>
<feature type="signal peptide" evidence="1">
    <location>
        <begin position="1"/>
        <end position="20"/>
    </location>
</feature>
<sequence>MSPSITVTLFLASGFCDSAALSSCFPTLRMLLDLGTVSYLASSLRAIPYKQLLYPPPSTLSAMCPTRLGIAW</sequence>
<gene>
    <name evidence="2" type="ORF">CC78DRAFT_537404</name>
</gene>
<protein>
    <recommendedName>
        <fullName evidence="4">Secreted protein</fullName>
    </recommendedName>
</protein>
<dbReference type="Proteomes" id="UP000800093">
    <property type="component" value="Unassembled WGS sequence"/>
</dbReference>
<name>A0A9P4K0D9_9PLEO</name>
<comment type="caution">
    <text evidence="2">The sequence shown here is derived from an EMBL/GenBank/DDBJ whole genome shotgun (WGS) entry which is preliminary data.</text>
</comment>
<organism evidence="2 3">
    <name type="scientific">Lojkania enalia</name>
    <dbReference type="NCBI Taxonomy" id="147567"/>
    <lineage>
        <taxon>Eukaryota</taxon>
        <taxon>Fungi</taxon>
        <taxon>Dikarya</taxon>
        <taxon>Ascomycota</taxon>
        <taxon>Pezizomycotina</taxon>
        <taxon>Dothideomycetes</taxon>
        <taxon>Pleosporomycetidae</taxon>
        <taxon>Pleosporales</taxon>
        <taxon>Pleosporales incertae sedis</taxon>
        <taxon>Lojkania</taxon>
    </lineage>
</organism>
<evidence type="ECO:0000256" key="1">
    <source>
        <dbReference type="SAM" id="SignalP"/>
    </source>
</evidence>
<evidence type="ECO:0000313" key="3">
    <source>
        <dbReference type="Proteomes" id="UP000800093"/>
    </source>
</evidence>
<proteinExistence type="predicted"/>
<accession>A0A9P4K0D9</accession>